<gene>
    <name evidence="1" type="ORF">EXIGLDRAFT_774442</name>
</gene>
<dbReference type="EMBL" id="KV426150">
    <property type="protein sequence ID" value="KZV86624.1"/>
    <property type="molecule type" value="Genomic_DNA"/>
</dbReference>
<proteinExistence type="predicted"/>
<sequence length="474" mass="51901">MRLGQASSPYHSSARAMPVPTMLRRASSKAIVSSSSTKQQSPAGQLPPEVLLMVLAHIRTPADALDGDEIPRVDRALAGAPRICRAWAAAATHELYHDVTLPDLEACTFFLRTLKASPAIGARVRRVSLPLCSTSRCASSASVRTKHRTANCAAMNLFSEILRRLPGVRAVRVQDMHVSDATLAGSLSRVEELVIDNRYSACAVVHPAYPQLLYAGHCMRRVRALTLLGSPWGMPAPLRGAQYHFPSLRALRMRAVDAPLADIRGLLHSTRNTLHALDVDTVRAYSGRCAVAGVAHIGDILAPVSDTLQQLRVAGIARRGGIQNMQRLRHLDLDVQDDLANIILPPNLRSVKISATKQPLLDECAEDSTRQADPWHTGQAIWTMLARGSAPDLDSIALRADASSREDLRSWRLAALLLEKTCAHADLRFTARIELARIPPSATAYSERGQDKSDWANRKVFEPMRKLLKRTVTV</sequence>
<keyword evidence="2" id="KW-1185">Reference proteome</keyword>
<evidence type="ECO:0008006" key="3">
    <source>
        <dbReference type="Google" id="ProtNLM"/>
    </source>
</evidence>
<name>A0A165ECU8_EXIGL</name>
<reference evidence="1 2" key="1">
    <citation type="journal article" date="2016" name="Mol. Biol. Evol.">
        <title>Comparative Genomics of Early-Diverging Mushroom-Forming Fungi Provides Insights into the Origins of Lignocellulose Decay Capabilities.</title>
        <authorList>
            <person name="Nagy L.G."/>
            <person name="Riley R."/>
            <person name="Tritt A."/>
            <person name="Adam C."/>
            <person name="Daum C."/>
            <person name="Floudas D."/>
            <person name="Sun H."/>
            <person name="Yadav J.S."/>
            <person name="Pangilinan J."/>
            <person name="Larsson K.H."/>
            <person name="Matsuura K."/>
            <person name="Barry K."/>
            <person name="Labutti K."/>
            <person name="Kuo R."/>
            <person name="Ohm R.A."/>
            <person name="Bhattacharya S.S."/>
            <person name="Shirouzu T."/>
            <person name="Yoshinaga Y."/>
            <person name="Martin F.M."/>
            <person name="Grigoriev I.V."/>
            <person name="Hibbett D.S."/>
        </authorList>
    </citation>
    <scope>NUCLEOTIDE SEQUENCE [LARGE SCALE GENOMIC DNA]</scope>
    <source>
        <strain evidence="1 2">HHB12029</strain>
    </source>
</reference>
<evidence type="ECO:0000313" key="2">
    <source>
        <dbReference type="Proteomes" id="UP000077266"/>
    </source>
</evidence>
<evidence type="ECO:0000313" key="1">
    <source>
        <dbReference type="EMBL" id="KZV86624.1"/>
    </source>
</evidence>
<protein>
    <recommendedName>
        <fullName evidence="3">F-box domain-containing protein</fullName>
    </recommendedName>
</protein>
<dbReference type="AlphaFoldDB" id="A0A165ECU8"/>
<dbReference type="OrthoDB" id="3258555at2759"/>
<dbReference type="Proteomes" id="UP000077266">
    <property type="component" value="Unassembled WGS sequence"/>
</dbReference>
<accession>A0A165ECU8</accession>
<organism evidence="1 2">
    <name type="scientific">Exidia glandulosa HHB12029</name>
    <dbReference type="NCBI Taxonomy" id="1314781"/>
    <lineage>
        <taxon>Eukaryota</taxon>
        <taxon>Fungi</taxon>
        <taxon>Dikarya</taxon>
        <taxon>Basidiomycota</taxon>
        <taxon>Agaricomycotina</taxon>
        <taxon>Agaricomycetes</taxon>
        <taxon>Auriculariales</taxon>
        <taxon>Exidiaceae</taxon>
        <taxon>Exidia</taxon>
    </lineage>
</organism>
<dbReference type="InParanoid" id="A0A165ECU8"/>